<comment type="similarity">
    <text evidence="2">Belongs to the ninjurin family.</text>
</comment>
<evidence type="ECO:0000256" key="7">
    <source>
        <dbReference type="SAM" id="Phobius"/>
    </source>
</evidence>
<keyword evidence="5 7" id="KW-1133">Transmembrane helix</keyword>
<evidence type="ECO:0000256" key="2">
    <source>
        <dbReference type="ARBA" id="ARBA00008141"/>
    </source>
</evidence>
<evidence type="ECO:0000256" key="3">
    <source>
        <dbReference type="ARBA" id="ARBA00022692"/>
    </source>
</evidence>
<feature type="transmembrane region" description="Helical" evidence="7">
    <location>
        <begin position="71"/>
        <end position="91"/>
    </location>
</feature>
<name>A0ABD0YH27_9HEMI</name>
<dbReference type="Pfam" id="PF04923">
    <property type="entry name" value="Ninjurin"/>
    <property type="match status" value="1"/>
</dbReference>
<keyword evidence="6 7" id="KW-0472">Membrane</keyword>
<comment type="subcellular location">
    <subcellularLocation>
        <location evidence="1">Membrane</location>
        <topology evidence="1">Multi-pass membrane protein</topology>
    </subcellularLocation>
</comment>
<evidence type="ECO:0000256" key="6">
    <source>
        <dbReference type="ARBA" id="ARBA00023136"/>
    </source>
</evidence>
<proteinExistence type="inferred from homology"/>
<dbReference type="InterPro" id="IPR007007">
    <property type="entry name" value="Ninjurin"/>
</dbReference>
<dbReference type="Proteomes" id="UP001558652">
    <property type="component" value="Unassembled WGS sequence"/>
</dbReference>
<feature type="transmembrane region" description="Helical" evidence="7">
    <location>
        <begin position="25"/>
        <end position="50"/>
    </location>
</feature>
<sequence length="113" mass="12568">MMDLALLSANANQLRYVLESGQKQVYYYVSLVFISLSIILQVAVGIGLIWNSRYNVNKDKQMFAANRVNNLTVIGVFVITVLNVLISAFGVPGTQELAPVQVQDLMSRQDESE</sequence>
<dbReference type="EMBL" id="JBFDAA010000007">
    <property type="protein sequence ID" value="KAL1130593.1"/>
    <property type="molecule type" value="Genomic_DNA"/>
</dbReference>
<evidence type="ECO:0000256" key="1">
    <source>
        <dbReference type="ARBA" id="ARBA00004141"/>
    </source>
</evidence>
<evidence type="ECO:0008006" key="10">
    <source>
        <dbReference type="Google" id="ProtNLM"/>
    </source>
</evidence>
<dbReference type="GO" id="GO:0007155">
    <property type="term" value="P:cell adhesion"/>
    <property type="evidence" value="ECO:0007669"/>
    <property type="project" value="UniProtKB-KW"/>
</dbReference>
<evidence type="ECO:0000256" key="5">
    <source>
        <dbReference type="ARBA" id="ARBA00022989"/>
    </source>
</evidence>
<dbReference type="GO" id="GO:0016020">
    <property type="term" value="C:membrane"/>
    <property type="evidence" value="ECO:0007669"/>
    <property type="project" value="UniProtKB-SubCell"/>
</dbReference>
<protein>
    <recommendedName>
        <fullName evidence="10">Ninjurin 2</fullName>
    </recommendedName>
</protein>
<comment type="caution">
    <text evidence="8">The sequence shown here is derived from an EMBL/GenBank/DDBJ whole genome shotgun (WGS) entry which is preliminary data.</text>
</comment>
<gene>
    <name evidence="8" type="ORF">AAG570_011839</name>
</gene>
<evidence type="ECO:0000313" key="8">
    <source>
        <dbReference type="EMBL" id="KAL1130593.1"/>
    </source>
</evidence>
<dbReference type="AlphaFoldDB" id="A0ABD0YH27"/>
<dbReference type="PANTHER" id="PTHR12316:SF20">
    <property type="entry name" value="NINJURIN-A"/>
    <property type="match status" value="1"/>
</dbReference>
<accession>A0ABD0YH27</accession>
<evidence type="ECO:0000313" key="9">
    <source>
        <dbReference type="Proteomes" id="UP001558652"/>
    </source>
</evidence>
<keyword evidence="4" id="KW-0130">Cell adhesion</keyword>
<keyword evidence="3 7" id="KW-0812">Transmembrane</keyword>
<keyword evidence="9" id="KW-1185">Reference proteome</keyword>
<reference evidence="8 9" key="1">
    <citation type="submission" date="2024-07" db="EMBL/GenBank/DDBJ databases">
        <title>Chromosome-level genome assembly of the water stick insect Ranatra chinensis (Heteroptera: Nepidae).</title>
        <authorList>
            <person name="Liu X."/>
        </authorList>
    </citation>
    <scope>NUCLEOTIDE SEQUENCE [LARGE SCALE GENOMIC DNA]</scope>
    <source>
        <strain evidence="8">Cailab_2021Rc</strain>
        <tissue evidence="8">Muscle</tissue>
    </source>
</reference>
<organism evidence="8 9">
    <name type="scientific">Ranatra chinensis</name>
    <dbReference type="NCBI Taxonomy" id="642074"/>
    <lineage>
        <taxon>Eukaryota</taxon>
        <taxon>Metazoa</taxon>
        <taxon>Ecdysozoa</taxon>
        <taxon>Arthropoda</taxon>
        <taxon>Hexapoda</taxon>
        <taxon>Insecta</taxon>
        <taxon>Pterygota</taxon>
        <taxon>Neoptera</taxon>
        <taxon>Paraneoptera</taxon>
        <taxon>Hemiptera</taxon>
        <taxon>Heteroptera</taxon>
        <taxon>Panheteroptera</taxon>
        <taxon>Nepomorpha</taxon>
        <taxon>Nepidae</taxon>
        <taxon>Ranatrinae</taxon>
        <taxon>Ranatra</taxon>
    </lineage>
</organism>
<dbReference type="PANTHER" id="PTHR12316">
    <property type="entry name" value="NINJURIN-RELATED"/>
    <property type="match status" value="1"/>
</dbReference>
<evidence type="ECO:0000256" key="4">
    <source>
        <dbReference type="ARBA" id="ARBA00022889"/>
    </source>
</evidence>